<evidence type="ECO:0000256" key="5">
    <source>
        <dbReference type="ARBA" id="ARBA00022741"/>
    </source>
</evidence>
<dbReference type="PROSITE" id="PS50929">
    <property type="entry name" value="ABC_TM1F"/>
    <property type="match status" value="1"/>
</dbReference>
<evidence type="ECO:0000256" key="6">
    <source>
        <dbReference type="ARBA" id="ARBA00022840"/>
    </source>
</evidence>
<evidence type="ECO:0008006" key="14">
    <source>
        <dbReference type="Google" id="ProtNLM"/>
    </source>
</evidence>
<dbReference type="InterPro" id="IPR011527">
    <property type="entry name" value="ABC1_TM_dom"/>
</dbReference>
<feature type="transmembrane region" description="Helical" evidence="9">
    <location>
        <begin position="63"/>
        <end position="81"/>
    </location>
</feature>
<dbReference type="InterPro" id="IPR003439">
    <property type="entry name" value="ABC_transporter-like_ATP-bd"/>
</dbReference>
<dbReference type="Proteomes" id="UP000176349">
    <property type="component" value="Unassembled WGS sequence"/>
</dbReference>
<gene>
    <name evidence="12" type="ORF">A2128_00655</name>
</gene>
<dbReference type="GO" id="GO:0005886">
    <property type="term" value="C:plasma membrane"/>
    <property type="evidence" value="ECO:0007669"/>
    <property type="project" value="UniProtKB-SubCell"/>
</dbReference>
<feature type="transmembrane region" description="Helical" evidence="9">
    <location>
        <begin position="142"/>
        <end position="161"/>
    </location>
</feature>
<keyword evidence="6" id="KW-0067">ATP-binding</keyword>
<feature type="transmembrane region" description="Helical" evidence="9">
    <location>
        <begin position="258"/>
        <end position="276"/>
    </location>
</feature>
<evidence type="ECO:0000256" key="9">
    <source>
        <dbReference type="SAM" id="Phobius"/>
    </source>
</evidence>
<keyword evidence="4 9" id="KW-0812">Transmembrane</keyword>
<organism evidence="12 13">
    <name type="scientific">Candidatus Liptonbacteria bacterium GWC1_60_9</name>
    <dbReference type="NCBI Taxonomy" id="1798645"/>
    <lineage>
        <taxon>Bacteria</taxon>
        <taxon>Candidatus Liptoniibacteriota</taxon>
    </lineage>
</organism>
<keyword evidence="5" id="KW-0547">Nucleotide-binding</keyword>
<dbReference type="Gene3D" id="3.40.50.300">
    <property type="entry name" value="P-loop containing nucleotide triphosphate hydrolases"/>
    <property type="match status" value="1"/>
</dbReference>
<dbReference type="Pfam" id="PF00005">
    <property type="entry name" value="ABC_tran"/>
    <property type="match status" value="1"/>
</dbReference>
<dbReference type="GO" id="GO:0015421">
    <property type="term" value="F:ABC-type oligopeptide transporter activity"/>
    <property type="evidence" value="ECO:0007669"/>
    <property type="project" value="TreeGrafter"/>
</dbReference>
<dbReference type="SMART" id="SM00382">
    <property type="entry name" value="AAA"/>
    <property type="match status" value="1"/>
</dbReference>
<name>A0A1G2C510_9BACT</name>
<dbReference type="GO" id="GO:0016887">
    <property type="term" value="F:ATP hydrolysis activity"/>
    <property type="evidence" value="ECO:0007669"/>
    <property type="project" value="InterPro"/>
</dbReference>
<evidence type="ECO:0000256" key="4">
    <source>
        <dbReference type="ARBA" id="ARBA00022692"/>
    </source>
</evidence>
<reference evidence="12 13" key="1">
    <citation type="journal article" date="2016" name="Nat. Commun.">
        <title>Thousands of microbial genomes shed light on interconnected biogeochemical processes in an aquifer system.</title>
        <authorList>
            <person name="Anantharaman K."/>
            <person name="Brown C.T."/>
            <person name="Hug L.A."/>
            <person name="Sharon I."/>
            <person name="Castelle C.J."/>
            <person name="Probst A.J."/>
            <person name="Thomas B.C."/>
            <person name="Singh A."/>
            <person name="Wilkins M.J."/>
            <person name="Karaoz U."/>
            <person name="Brodie E.L."/>
            <person name="Williams K.H."/>
            <person name="Hubbard S.S."/>
            <person name="Banfield J.F."/>
        </authorList>
    </citation>
    <scope>NUCLEOTIDE SEQUENCE [LARGE SCALE GENOMIC DNA]</scope>
</reference>
<feature type="transmembrane region" description="Helical" evidence="9">
    <location>
        <begin position="167"/>
        <end position="186"/>
    </location>
</feature>
<dbReference type="GO" id="GO:0005524">
    <property type="term" value="F:ATP binding"/>
    <property type="evidence" value="ECO:0007669"/>
    <property type="project" value="UniProtKB-KW"/>
</dbReference>
<dbReference type="CDD" id="cd07346">
    <property type="entry name" value="ABC_6TM_exporters"/>
    <property type="match status" value="1"/>
</dbReference>
<dbReference type="EMBL" id="MHKV01000044">
    <property type="protein sequence ID" value="OGY96502.1"/>
    <property type="molecule type" value="Genomic_DNA"/>
</dbReference>
<comment type="subcellular location">
    <subcellularLocation>
        <location evidence="1">Cell membrane</location>
        <topology evidence="1">Multi-pass membrane protein</topology>
    </subcellularLocation>
</comment>
<dbReference type="InterPro" id="IPR003593">
    <property type="entry name" value="AAA+_ATPase"/>
</dbReference>
<dbReference type="PROSITE" id="PS50893">
    <property type="entry name" value="ABC_TRANSPORTER_2"/>
    <property type="match status" value="1"/>
</dbReference>
<dbReference type="InterPro" id="IPR027417">
    <property type="entry name" value="P-loop_NTPase"/>
</dbReference>
<feature type="domain" description="ABC transporter" evidence="10">
    <location>
        <begin position="345"/>
        <end position="580"/>
    </location>
</feature>
<dbReference type="FunFam" id="3.40.50.300:FF:000221">
    <property type="entry name" value="Multidrug ABC transporter ATP-binding protein"/>
    <property type="match status" value="1"/>
</dbReference>
<dbReference type="InterPro" id="IPR039421">
    <property type="entry name" value="Type_1_exporter"/>
</dbReference>
<keyword evidence="8 9" id="KW-0472">Membrane</keyword>
<protein>
    <recommendedName>
        <fullName evidence="14">ABC transporter ATP-binding protein</fullName>
    </recommendedName>
</protein>
<dbReference type="InterPro" id="IPR036640">
    <property type="entry name" value="ABC1_TM_sf"/>
</dbReference>
<dbReference type="PANTHER" id="PTHR43394">
    <property type="entry name" value="ATP-DEPENDENT PERMEASE MDL1, MITOCHONDRIAL"/>
    <property type="match status" value="1"/>
</dbReference>
<dbReference type="SUPFAM" id="SSF52540">
    <property type="entry name" value="P-loop containing nucleoside triphosphate hydrolases"/>
    <property type="match status" value="1"/>
</dbReference>
<keyword evidence="7 9" id="KW-1133">Transmembrane helix</keyword>
<dbReference type="Pfam" id="PF00664">
    <property type="entry name" value="ABC_membrane"/>
    <property type="match status" value="1"/>
</dbReference>
<evidence type="ECO:0000256" key="7">
    <source>
        <dbReference type="ARBA" id="ARBA00022989"/>
    </source>
</evidence>
<dbReference type="PANTHER" id="PTHR43394:SF1">
    <property type="entry name" value="ATP-BINDING CASSETTE SUB-FAMILY B MEMBER 10, MITOCHONDRIAL"/>
    <property type="match status" value="1"/>
</dbReference>
<evidence type="ECO:0000256" key="8">
    <source>
        <dbReference type="ARBA" id="ARBA00023136"/>
    </source>
</evidence>
<evidence type="ECO:0000256" key="2">
    <source>
        <dbReference type="ARBA" id="ARBA00022448"/>
    </source>
</evidence>
<feature type="transmembrane region" description="Helical" evidence="9">
    <location>
        <begin position="282"/>
        <end position="303"/>
    </location>
</feature>
<evidence type="ECO:0000313" key="13">
    <source>
        <dbReference type="Proteomes" id="UP000176349"/>
    </source>
</evidence>
<dbReference type="SUPFAM" id="SSF90123">
    <property type="entry name" value="ABC transporter transmembrane region"/>
    <property type="match status" value="1"/>
</dbReference>
<dbReference type="Gene3D" id="1.20.1560.10">
    <property type="entry name" value="ABC transporter type 1, transmembrane domain"/>
    <property type="match status" value="1"/>
</dbReference>
<dbReference type="PROSITE" id="PS00211">
    <property type="entry name" value="ABC_TRANSPORTER_1"/>
    <property type="match status" value="1"/>
</dbReference>
<dbReference type="AlphaFoldDB" id="A0A1G2C510"/>
<evidence type="ECO:0000259" key="10">
    <source>
        <dbReference type="PROSITE" id="PS50893"/>
    </source>
</evidence>
<evidence type="ECO:0000259" key="11">
    <source>
        <dbReference type="PROSITE" id="PS50929"/>
    </source>
</evidence>
<proteinExistence type="predicted"/>
<keyword evidence="2" id="KW-0813">Transport</keyword>
<evidence type="ECO:0000256" key="3">
    <source>
        <dbReference type="ARBA" id="ARBA00022475"/>
    </source>
</evidence>
<evidence type="ECO:0000313" key="12">
    <source>
        <dbReference type="EMBL" id="OGY96502.1"/>
    </source>
</evidence>
<feature type="transmembrane region" description="Helical" evidence="9">
    <location>
        <begin position="27"/>
        <end position="48"/>
    </location>
</feature>
<feature type="domain" description="ABC transmembrane type-1" evidence="11">
    <location>
        <begin position="29"/>
        <end position="311"/>
    </location>
</feature>
<keyword evidence="3" id="KW-1003">Cell membrane</keyword>
<dbReference type="InterPro" id="IPR017871">
    <property type="entry name" value="ABC_transporter-like_CS"/>
</dbReference>
<accession>A0A1G2C510</accession>
<comment type="caution">
    <text evidence="12">The sequence shown here is derived from an EMBL/GenBank/DDBJ whole genome shotgun (WGS) entry which is preliminary data.</text>
</comment>
<evidence type="ECO:0000256" key="1">
    <source>
        <dbReference type="ARBA" id="ARBA00004651"/>
    </source>
</evidence>
<sequence length="584" mass="64717">MQKAKRTTHYLEGARILVRNIREYRRAIAFLSVLAVASALANSFVPYISGRLIDSLISLDRDAVTALLAVWLGIKIVADIIDWQIGIRSDRFETEIEGNYTAKGYSRLLLLPASFHKSQKMGEIFDRINRAASHMSAITSRILVTLAPEFLSIFFALAIMFSIEAKLAFVLLGAVTVYALIIALATPGMARLFRAMHAAYNRAYGDAYDVVMNALTVKQAGAEAHESRKIFQSLCVKAAEFWYRIVGIQQGLRVSQRMLITTTQLAIFVYSFFLISRGELTIGELVMFNGYAAMLFGPFSILARNWHLIQNGLTAIMRADKILATAPEVYVPEHAVMPGEIRGEVRFEGVSFAYGEKGARILRDITFSARPGETVALVGESGVGKSTLVDLISRYYAPAKGRVLVDGHDVASLDLRVLRSLIGIVPQEVTLFNDTVKNNIRYGRFGATDEEIAAAAKEAHAHDFIERFPKKYAQVVGERGIKLSVGQKQRIAIARAILRDPRILILDEPTSALDARSEALIKGSLERLMKDKTTFIIAHRLSTVRKADMILVLENGRIAERGTHEELLAKGGIYASLYAIQFAK</sequence>